<reference evidence="2" key="1">
    <citation type="submission" date="2019-04" db="EMBL/GenBank/DDBJ databases">
        <title>Friends and foes A comparative genomics studyof 23 Aspergillus species from section Flavi.</title>
        <authorList>
            <consortium name="DOE Joint Genome Institute"/>
            <person name="Kjaerbolling I."/>
            <person name="Vesth T."/>
            <person name="Frisvad J.C."/>
            <person name="Nybo J.L."/>
            <person name="Theobald S."/>
            <person name="Kildgaard S."/>
            <person name="Isbrandt T."/>
            <person name="Kuo A."/>
            <person name="Sato A."/>
            <person name="Lyhne E.K."/>
            <person name="Kogle M.E."/>
            <person name="Wiebenga A."/>
            <person name="Kun R.S."/>
            <person name="Lubbers R.J."/>
            <person name="Makela M.R."/>
            <person name="Barry K."/>
            <person name="Chovatia M."/>
            <person name="Clum A."/>
            <person name="Daum C."/>
            <person name="Haridas S."/>
            <person name="He G."/>
            <person name="LaButti K."/>
            <person name="Lipzen A."/>
            <person name="Mondo S."/>
            <person name="Riley R."/>
            <person name="Salamov A."/>
            <person name="Simmons B.A."/>
            <person name="Magnuson J.K."/>
            <person name="Henrissat B."/>
            <person name="Mortensen U.H."/>
            <person name="Larsen T.O."/>
            <person name="Devries R.P."/>
            <person name="Grigoriev I.V."/>
            <person name="Machida M."/>
            <person name="Baker S.E."/>
            <person name="Andersen M.R."/>
        </authorList>
    </citation>
    <scope>NUCLEOTIDE SEQUENCE [LARGE SCALE GENOMIC DNA]</scope>
    <source>
        <strain evidence="2">CBS 130015</strain>
    </source>
</reference>
<dbReference type="Proteomes" id="UP000325433">
    <property type="component" value="Unassembled WGS sequence"/>
</dbReference>
<proteinExistence type="predicted"/>
<gene>
    <name evidence="1" type="ORF">BDV41DRAFT_545416</name>
</gene>
<dbReference type="AlphaFoldDB" id="A0A5N6VR26"/>
<name>A0A5N6VR26_9EURO</name>
<dbReference type="EMBL" id="ML738354">
    <property type="protein sequence ID" value="KAE8310389.1"/>
    <property type="molecule type" value="Genomic_DNA"/>
</dbReference>
<evidence type="ECO:0000313" key="2">
    <source>
        <dbReference type="Proteomes" id="UP000325433"/>
    </source>
</evidence>
<organism evidence="1 2">
    <name type="scientific">Aspergillus transmontanensis</name>
    <dbReference type="NCBI Taxonomy" id="1034304"/>
    <lineage>
        <taxon>Eukaryota</taxon>
        <taxon>Fungi</taxon>
        <taxon>Dikarya</taxon>
        <taxon>Ascomycota</taxon>
        <taxon>Pezizomycotina</taxon>
        <taxon>Eurotiomycetes</taxon>
        <taxon>Eurotiomycetidae</taxon>
        <taxon>Eurotiales</taxon>
        <taxon>Aspergillaceae</taxon>
        <taxon>Aspergillus</taxon>
        <taxon>Aspergillus subgen. Circumdati</taxon>
    </lineage>
</organism>
<evidence type="ECO:0000313" key="1">
    <source>
        <dbReference type="EMBL" id="KAE8310389.1"/>
    </source>
</evidence>
<accession>A0A5N6VR26</accession>
<keyword evidence="2" id="KW-1185">Reference proteome</keyword>
<protein>
    <submittedName>
        <fullName evidence="1">Uncharacterized protein</fullName>
    </submittedName>
</protein>
<sequence length="54" mass="5835">MRWPLVPFPKVTALVTTTTALYSHCLGVAIQGAGEFAPSPGKHCLLNLEVSRRV</sequence>